<dbReference type="Proteomes" id="UP001530377">
    <property type="component" value="Unassembled WGS sequence"/>
</dbReference>
<feature type="transmembrane region" description="Helical" evidence="1">
    <location>
        <begin position="431"/>
        <end position="448"/>
    </location>
</feature>
<feature type="transmembrane region" description="Helical" evidence="1">
    <location>
        <begin position="121"/>
        <end position="140"/>
    </location>
</feature>
<keyword evidence="1" id="KW-0812">Transmembrane</keyword>
<feature type="transmembrane region" description="Helical" evidence="1">
    <location>
        <begin position="366"/>
        <end position="384"/>
    </location>
</feature>
<reference evidence="2 3" key="1">
    <citation type="submission" date="2024-10" db="EMBL/GenBank/DDBJ databases">
        <title>Updated reference genomes for cyclostephanoid diatoms.</title>
        <authorList>
            <person name="Roberts W.R."/>
            <person name="Alverson A.J."/>
        </authorList>
    </citation>
    <scope>NUCLEOTIDE SEQUENCE [LARGE SCALE GENOMIC DNA]</scope>
    <source>
        <strain evidence="2 3">AJA228-03</strain>
    </source>
</reference>
<feature type="transmembrane region" description="Helical" evidence="1">
    <location>
        <begin position="83"/>
        <end position="101"/>
    </location>
</feature>
<dbReference type="Pfam" id="PF13367">
    <property type="entry name" value="PrsW-protease"/>
    <property type="match status" value="1"/>
</dbReference>
<evidence type="ECO:0000256" key="1">
    <source>
        <dbReference type="SAM" id="Phobius"/>
    </source>
</evidence>
<name>A0ABD3SQI1_9STRA</name>
<keyword evidence="1" id="KW-0472">Membrane</keyword>
<feature type="transmembrane region" description="Helical" evidence="1">
    <location>
        <begin position="566"/>
        <end position="590"/>
    </location>
</feature>
<sequence>MESTMAWAIAEEVASENTPIASMTAPFPRRRFRGGFHTSICDIFRDPNSVTDCCALACCGILSNDRSLYLLTGERPPPLWRRVLMLFIVPASLIAAMDYFATDVTVVDDDGQSQTLKVPSGRLFLLLLSYVIAIVCLGFAKRRSTRKQIMTKLYEERSRELGEVVDARQLQSFIERHNLDTMRAHCCWSFCYAHDDVFIDETGAITRQCHMEDDDGIPEEDFCTRLWSCLSRMFWCCGCWCQCFGICALAQEEREVNRLTNNEEPKIDYLTFQPYSEYYPTIKYLRENQIKTPWRHFVALSELSNNLLKHVAVVLVMLLLVALSNIDSTFTWENLIVLLLTLGQAFFIEYLVHWRWNLFDLSLDSVIKYFASGFFLATPLAIIFESIMSTVAGFVFLVALSLVIASDSGLADELSADQKKGIKDLAVNHPAVFIFIQFVNAFFVAAIVEEMMKYFTYRMVVTPDLIPPQGRTSSTSNIGEGGRLHSCSVGARSTGSAVTVAMVSVALGFACCENLVYIFVYSPPSLDLELSTLLARSCFPVHPLCAAIQSIGVCKRDIEGDKRHGLGRIIFPAILLHGTFDFVLMLATYFQQVENIKEENDDDGTPAASRDEEQAGDAVSQLPVLICGLVLVITGYAYYVIQSRAQTRRLVTMDNVAIGQNSQLV</sequence>
<protein>
    <submittedName>
        <fullName evidence="2">Uncharacterized protein</fullName>
    </submittedName>
</protein>
<dbReference type="AlphaFoldDB" id="A0ABD3SQI1"/>
<evidence type="ECO:0000313" key="3">
    <source>
        <dbReference type="Proteomes" id="UP001530377"/>
    </source>
</evidence>
<accession>A0ABD3SQI1</accession>
<keyword evidence="1" id="KW-1133">Transmembrane helix</keyword>
<dbReference type="EMBL" id="JALLPB020000013">
    <property type="protein sequence ID" value="KAL3826864.1"/>
    <property type="molecule type" value="Genomic_DNA"/>
</dbReference>
<comment type="caution">
    <text evidence="2">The sequence shown here is derived from an EMBL/GenBank/DDBJ whole genome shotgun (WGS) entry which is preliminary data.</text>
</comment>
<organism evidence="2 3">
    <name type="scientific">Cyclostephanos tholiformis</name>
    <dbReference type="NCBI Taxonomy" id="382380"/>
    <lineage>
        <taxon>Eukaryota</taxon>
        <taxon>Sar</taxon>
        <taxon>Stramenopiles</taxon>
        <taxon>Ochrophyta</taxon>
        <taxon>Bacillariophyta</taxon>
        <taxon>Coscinodiscophyceae</taxon>
        <taxon>Thalassiosirophycidae</taxon>
        <taxon>Stephanodiscales</taxon>
        <taxon>Stephanodiscaceae</taxon>
        <taxon>Cyclostephanos</taxon>
    </lineage>
</organism>
<keyword evidence="3" id="KW-1185">Reference proteome</keyword>
<proteinExistence type="predicted"/>
<feature type="transmembrane region" description="Helical" evidence="1">
    <location>
        <begin position="335"/>
        <end position="354"/>
    </location>
</feature>
<feature type="transmembrane region" description="Helical" evidence="1">
    <location>
        <begin position="622"/>
        <end position="641"/>
    </location>
</feature>
<dbReference type="InterPro" id="IPR026898">
    <property type="entry name" value="PrsW"/>
</dbReference>
<evidence type="ECO:0000313" key="2">
    <source>
        <dbReference type="EMBL" id="KAL3826864.1"/>
    </source>
</evidence>
<feature type="transmembrane region" description="Helical" evidence="1">
    <location>
        <begin position="307"/>
        <end position="323"/>
    </location>
</feature>
<gene>
    <name evidence="2" type="ORF">ACHAXA_005706</name>
</gene>